<sequence length="380" mass="40969">MSALPRVLFYVQHLLGIGHLARAGRIAGALARDGFKVTLVTGGLPVEGFLEEGVEEVRLPPLVAGEEGFSTLNDAEGRPATDVYKAARRERLLSLYEALKPDIVLIEAFPFGRRQVRFELLPLIDRIEKSRPRPRLVSSIRDLLQARTKPGRDRETADIVKAHFDAVLVHGDPAFARLEDSFALAAEIADKVRYTGLVAPARIVPAPDRHDIVVSAGGGAVGRRVMEAAAGAARLLDPALSWLLITGPNLPEADFEALSSRAGPNVSLARFRRDFTGVLANARLSISQAGYNTVGDILLAGCRSILLPFETGGETEQRARAERLETLGRAVMLEEDKADAQTMAQAVTRALALPDPAAIVLDRHGAEGTARELRALLDAP</sequence>
<name>A0A7W6J3D5_9HYPH</name>
<evidence type="ECO:0000313" key="2">
    <source>
        <dbReference type="EMBL" id="MBB4063246.1"/>
    </source>
</evidence>
<dbReference type="Pfam" id="PF04101">
    <property type="entry name" value="Glyco_tran_28_C"/>
    <property type="match status" value="1"/>
</dbReference>
<keyword evidence="2" id="KW-0808">Transferase</keyword>
<accession>A0A7W6J3D5</accession>
<dbReference type="RefSeq" id="WP_210296806.1">
    <property type="nucleotide sequence ID" value="NZ_JACIEZ010000001.1"/>
</dbReference>
<dbReference type="PANTHER" id="PTHR21015:SF28">
    <property type="entry name" value="SLL1722 PROTEIN"/>
    <property type="match status" value="1"/>
</dbReference>
<dbReference type="Proteomes" id="UP000528286">
    <property type="component" value="Unassembled WGS sequence"/>
</dbReference>
<comment type="caution">
    <text evidence="2">The sequence shown here is derived from an EMBL/GenBank/DDBJ whole genome shotgun (WGS) entry which is preliminary data.</text>
</comment>
<evidence type="ECO:0000313" key="3">
    <source>
        <dbReference type="Proteomes" id="UP000528286"/>
    </source>
</evidence>
<protein>
    <submittedName>
        <fullName evidence="2">Putative glycosyltransferase</fullName>
    </submittedName>
</protein>
<dbReference type="SUPFAM" id="SSF53756">
    <property type="entry name" value="UDP-Glycosyltransferase/glycogen phosphorylase"/>
    <property type="match status" value="1"/>
</dbReference>
<feature type="domain" description="Glycosyl transferase family 28 C-terminal" evidence="1">
    <location>
        <begin position="223"/>
        <end position="351"/>
    </location>
</feature>
<dbReference type="GO" id="GO:0016758">
    <property type="term" value="F:hexosyltransferase activity"/>
    <property type="evidence" value="ECO:0007669"/>
    <property type="project" value="InterPro"/>
</dbReference>
<gene>
    <name evidence="2" type="ORF">GGR23_000407</name>
</gene>
<evidence type="ECO:0000259" key="1">
    <source>
        <dbReference type="Pfam" id="PF04101"/>
    </source>
</evidence>
<dbReference type="PANTHER" id="PTHR21015">
    <property type="entry name" value="UDP-N-ACETYLGLUCOSAMINE--N-ACETYLMURAMYL-(PENTAPEPTIDE) PYROPHOSPHORYL-UNDECAPRENOL N-ACETYLGLUCOSAMINE TRANSFERASE 1"/>
    <property type="match status" value="1"/>
</dbReference>
<organism evidence="2 3">
    <name type="scientific">Gellertiella hungarica</name>
    <dbReference type="NCBI Taxonomy" id="1572859"/>
    <lineage>
        <taxon>Bacteria</taxon>
        <taxon>Pseudomonadati</taxon>
        <taxon>Pseudomonadota</taxon>
        <taxon>Alphaproteobacteria</taxon>
        <taxon>Hyphomicrobiales</taxon>
        <taxon>Rhizobiaceae</taxon>
        <taxon>Gellertiella</taxon>
    </lineage>
</organism>
<reference evidence="2 3" key="1">
    <citation type="submission" date="2020-08" db="EMBL/GenBank/DDBJ databases">
        <title>Genomic Encyclopedia of Type Strains, Phase IV (KMG-IV): sequencing the most valuable type-strain genomes for metagenomic binning, comparative biology and taxonomic classification.</title>
        <authorList>
            <person name="Goeker M."/>
        </authorList>
    </citation>
    <scope>NUCLEOTIDE SEQUENCE [LARGE SCALE GENOMIC DNA]</scope>
    <source>
        <strain evidence="2 3">DSM 29853</strain>
    </source>
</reference>
<dbReference type="InterPro" id="IPR007235">
    <property type="entry name" value="Glyco_trans_28_C"/>
</dbReference>
<dbReference type="Gene3D" id="3.40.50.2000">
    <property type="entry name" value="Glycogen Phosphorylase B"/>
    <property type="match status" value="1"/>
</dbReference>
<dbReference type="AlphaFoldDB" id="A0A7W6J3D5"/>
<keyword evidence="3" id="KW-1185">Reference proteome</keyword>
<proteinExistence type="predicted"/>
<dbReference type="EMBL" id="JACIEZ010000001">
    <property type="protein sequence ID" value="MBB4063246.1"/>
    <property type="molecule type" value="Genomic_DNA"/>
</dbReference>